<evidence type="ECO:0000256" key="1">
    <source>
        <dbReference type="SAM" id="MobiDB-lite"/>
    </source>
</evidence>
<feature type="region of interest" description="Disordered" evidence="1">
    <location>
        <begin position="32"/>
        <end position="90"/>
    </location>
</feature>
<evidence type="ECO:0000313" key="2">
    <source>
        <dbReference type="EMBL" id="CDR06361.1"/>
    </source>
</evidence>
<name>A0A060ZSJ5_9ACTN</name>
<reference evidence="3 4" key="2">
    <citation type="submission" date="2021-03" db="EMBL/GenBank/DDBJ databases">
        <title>Genomic Encyclopedia of Type Strains, Phase IV (KMG-IV): sequencing the most valuable type-strain genomes for metagenomic binning, comparative biology and taxonomic classification.</title>
        <authorList>
            <person name="Goeker M."/>
        </authorList>
    </citation>
    <scope>NUCLEOTIDE SEQUENCE [LARGE SCALE GENOMIC DNA]</scope>
    <source>
        <strain evidence="3 4">DSM 41954</strain>
    </source>
</reference>
<gene>
    <name evidence="3" type="ORF">J2Z30_001899</name>
    <name evidence="2" type="ORF">SIRAN3261</name>
</gene>
<feature type="compositionally biased region" description="Pro residues" evidence="1">
    <location>
        <begin position="55"/>
        <end position="66"/>
    </location>
</feature>
<evidence type="ECO:0008006" key="5">
    <source>
        <dbReference type="Google" id="ProtNLM"/>
    </source>
</evidence>
<dbReference type="RefSeq" id="WP_044569712.1">
    <property type="nucleotide sequence ID" value="NZ_BAABDR010000068.1"/>
</dbReference>
<dbReference type="Proteomes" id="UP000756710">
    <property type="component" value="Unassembled WGS sequence"/>
</dbReference>
<dbReference type="PROSITE" id="PS51257">
    <property type="entry name" value="PROKAR_LIPOPROTEIN"/>
    <property type="match status" value="1"/>
</dbReference>
<dbReference type="AlphaFoldDB" id="A0A060ZSJ5"/>
<proteinExistence type="predicted"/>
<evidence type="ECO:0000313" key="4">
    <source>
        <dbReference type="Proteomes" id="UP000756710"/>
    </source>
</evidence>
<dbReference type="HOGENOM" id="CLU_1577633_0_0_11"/>
<evidence type="ECO:0000313" key="3">
    <source>
        <dbReference type="EMBL" id="MBP2060897.1"/>
    </source>
</evidence>
<dbReference type="EMBL" id="JAGGLR010000004">
    <property type="protein sequence ID" value="MBP2060897.1"/>
    <property type="molecule type" value="Genomic_DNA"/>
</dbReference>
<dbReference type="GeneID" id="32469814"/>
<organism evidence="2">
    <name type="scientific">Streptomyces iranensis</name>
    <dbReference type="NCBI Taxonomy" id="576784"/>
    <lineage>
        <taxon>Bacteria</taxon>
        <taxon>Bacillati</taxon>
        <taxon>Actinomycetota</taxon>
        <taxon>Actinomycetes</taxon>
        <taxon>Kitasatosporales</taxon>
        <taxon>Streptomycetaceae</taxon>
        <taxon>Streptomyces</taxon>
        <taxon>Streptomyces violaceusniger group</taxon>
    </lineage>
</organism>
<protein>
    <recommendedName>
        <fullName evidence="5">Lipoprotein</fullName>
    </recommendedName>
</protein>
<reference evidence="2" key="1">
    <citation type="submission" date="2014-05" db="EMBL/GenBank/DDBJ databases">
        <authorList>
            <person name="Horn Fabian"/>
        </authorList>
    </citation>
    <scope>NUCLEOTIDE SEQUENCE</scope>
</reference>
<dbReference type="EMBL" id="LK022848">
    <property type="protein sequence ID" value="CDR06361.1"/>
    <property type="molecule type" value="Genomic_DNA"/>
</dbReference>
<accession>A0A060ZSJ5</accession>
<keyword evidence="4" id="KW-1185">Reference proteome</keyword>
<feature type="compositionally biased region" description="Low complexity" evidence="1">
    <location>
        <begin position="40"/>
        <end position="54"/>
    </location>
</feature>
<sequence length="169" mass="17558">MRGKPSPGRRDPLAAASAAFGVAAVLLLAGCGTDDSHPEAASPKPSTTTTSAGTSPPPTSKPPTTPVTPSASPTDHRLPVQVPSDASDQAKEDLLGLRALELQSALRDIDPALGAAEDINKAGEQCYDLRRKAANPDEKAARRFSSAHHKVTVSNGKRINALLREGYCS</sequence>